<feature type="transmembrane region" description="Helical" evidence="1">
    <location>
        <begin position="6"/>
        <end position="23"/>
    </location>
</feature>
<organism evidence="3 4">
    <name type="scientific">Pararcticibacter amylolyticus</name>
    <dbReference type="NCBI Taxonomy" id="2173175"/>
    <lineage>
        <taxon>Bacteria</taxon>
        <taxon>Pseudomonadati</taxon>
        <taxon>Bacteroidota</taxon>
        <taxon>Sphingobacteriia</taxon>
        <taxon>Sphingobacteriales</taxon>
        <taxon>Sphingobacteriaceae</taxon>
        <taxon>Pararcticibacter</taxon>
    </lineage>
</organism>
<dbReference type="AlphaFoldDB" id="A0A2U2PM90"/>
<proteinExistence type="predicted"/>
<protein>
    <recommendedName>
        <fullName evidence="2">CAAX prenyl protease 2/Lysostaphin resistance protein A-like domain-containing protein</fullName>
    </recommendedName>
</protein>
<evidence type="ECO:0000259" key="2">
    <source>
        <dbReference type="Pfam" id="PF02517"/>
    </source>
</evidence>
<dbReference type="InterPro" id="IPR003675">
    <property type="entry name" value="Rce1/LyrA-like_dom"/>
</dbReference>
<dbReference type="Proteomes" id="UP000245647">
    <property type="component" value="Unassembled WGS sequence"/>
</dbReference>
<dbReference type="GO" id="GO:0004175">
    <property type="term" value="F:endopeptidase activity"/>
    <property type="evidence" value="ECO:0007669"/>
    <property type="project" value="UniProtKB-ARBA"/>
</dbReference>
<keyword evidence="4" id="KW-1185">Reference proteome</keyword>
<gene>
    <name evidence="3" type="ORF">DDR33_01185</name>
</gene>
<feature type="transmembrane region" description="Helical" evidence="1">
    <location>
        <begin position="35"/>
        <end position="57"/>
    </location>
</feature>
<feature type="transmembrane region" description="Helical" evidence="1">
    <location>
        <begin position="63"/>
        <end position="81"/>
    </location>
</feature>
<dbReference type="EMBL" id="QEAS01000001">
    <property type="protein sequence ID" value="PWG82510.1"/>
    <property type="molecule type" value="Genomic_DNA"/>
</dbReference>
<accession>A0A2U2PM90</accession>
<feature type="transmembrane region" description="Helical" evidence="1">
    <location>
        <begin position="198"/>
        <end position="218"/>
    </location>
</feature>
<feature type="transmembrane region" description="Helical" evidence="1">
    <location>
        <begin position="143"/>
        <end position="161"/>
    </location>
</feature>
<evidence type="ECO:0000313" key="4">
    <source>
        <dbReference type="Proteomes" id="UP000245647"/>
    </source>
</evidence>
<feature type="domain" description="CAAX prenyl protease 2/Lysostaphin resistance protein A-like" evidence="2">
    <location>
        <begin position="135"/>
        <end position="235"/>
    </location>
</feature>
<keyword evidence="1" id="KW-0472">Membrane</keyword>
<dbReference type="GO" id="GO:0080120">
    <property type="term" value="P:CAAX-box protein maturation"/>
    <property type="evidence" value="ECO:0007669"/>
    <property type="project" value="UniProtKB-ARBA"/>
</dbReference>
<dbReference type="RefSeq" id="WP_109413929.1">
    <property type="nucleotide sequence ID" value="NZ_QEAS01000001.1"/>
</dbReference>
<feature type="transmembrane region" description="Helical" evidence="1">
    <location>
        <begin position="102"/>
        <end position="123"/>
    </location>
</feature>
<comment type="caution">
    <text evidence="3">The sequence shown here is derived from an EMBL/GenBank/DDBJ whole genome shotgun (WGS) entry which is preliminary data.</text>
</comment>
<sequence>MFVSSQLLSGLLHLILIVPFIFLSRRKWTKEDRRMMAVFFILFLLWTVLTTGFTNVRLFEGQLWNWTGKVMGLLMSFFFIYRARVLNSRETGMRITINEGSFLPVLVLFLTGLLVRAAILFILQNPSPVFNTETVLFQSTANAIGDEIFFRGILLGLLSKLYPAGEDLFGFKLSWSILITALLFGLTQGLIFQNGFHLQINLMSILMGFLCGLIAGMLKERSGNIIPAILFHALWFLATNH</sequence>
<evidence type="ECO:0000313" key="3">
    <source>
        <dbReference type="EMBL" id="PWG82510.1"/>
    </source>
</evidence>
<reference evidence="3 4" key="1">
    <citation type="submission" date="2018-04" db="EMBL/GenBank/DDBJ databases">
        <title>Pedobacter chongqingensis sp. nov., isolated from a rottenly hemp rope.</title>
        <authorList>
            <person name="Cai Y."/>
        </authorList>
    </citation>
    <scope>NUCLEOTIDE SEQUENCE [LARGE SCALE GENOMIC DNA]</scope>
    <source>
        <strain evidence="3 4">FJ4-8</strain>
    </source>
</reference>
<evidence type="ECO:0000256" key="1">
    <source>
        <dbReference type="SAM" id="Phobius"/>
    </source>
</evidence>
<name>A0A2U2PM90_9SPHI</name>
<keyword evidence="1" id="KW-1133">Transmembrane helix</keyword>
<dbReference type="Pfam" id="PF02517">
    <property type="entry name" value="Rce1-like"/>
    <property type="match status" value="1"/>
</dbReference>
<keyword evidence="1" id="KW-0812">Transmembrane</keyword>
<feature type="transmembrane region" description="Helical" evidence="1">
    <location>
        <begin position="173"/>
        <end position="192"/>
    </location>
</feature>
<dbReference type="OrthoDB" id="877230at2"/>